<dbReference type="STRING" id="1123237.Salmuc_01576"/>
<proteinExistence type="predicted"/>
<evidence type="ECO:0000313" key="1">
    <source>
        <dbReference type="EMBL" id="EPX86925.1"/>
    </source>
</evidence>
<dbReference type="HOGENOM" id="CLU_3103628_0_0_5"/>
<keyword evidence="2" id="KW-1185">Reference proteome</keyword>
<comment type="caution">
    <text evidence="1">The sequence shown here is derived from an EMBL/GenBank/DDBJ whole genome shotgun (WGS) entry which is preliminary data.</text>
</comment>
<name>S9S9T3_9RHOB</name>
<dbReference type="AlphaFoldDB" id="S9S9T3"/>
<organism evidence="1 2">
    <name type="scientific">Salipiger mucosus DSM 16094</name>
    <dbReference type="NCBI Taxonomy" id="1123237"/>
    <lineage>
        <taxon>Bacteria</taxon>
        <taxon>Pseudomonadati</taxon>
        <taxon>Pseudomonadota</taxon>
        <taxon>Alphaproteobacteria</taxon>
        <taxon>Rhodobacterales</taxon>
        <taxon>Roseobacteraceae</taxon>
        <taxon>Salipiger</taxon>
    </lineage>
</organism>
<gene>
    <name evidence="1" type="ORF">Salmuc_01576</name>
</gene>
<reference evidence="2" key="1">
    <citation type="journal article" date="2014" name="Stand. Genomic Sci.">
        <title>Genome sequence of the exopolysaccharide-producing Salipiger mucosus type strain (DSM 16094(T)), a moderately halophilic member of the Roseobacter clade.</title>
        <authorList>
            <person name="Riedel T."/>
            <person name="Spring S."/>
            <person name="Fiebig A."/>
            <person name="Petersen J."/>
            <person name="Kyrpides N.C."/>
            <person name="Goker M."/>
            <person name="Klenk H.P."/>
        </authorList>
    </citation>
    <scope>NUCLEOTIDE SEQUENCE [LARGE SCALE GENOMIC DNA]</scope>
    <source>
        <strain evidence="2">DSM 16094</strain>
    </source>
</reference>
<sequence>MRRASAVRHPHHAALIPGDACRPRNRGSCGPCNNSGAARARNCCSFPVTGV</sequence>
<protein>
    <submittedName>
        <fullName evidence="1">Uncharacterized protein</fullName>
    </submittedName>
</protein>
<dbReference type="EMBL" id="APVH01000003">
    <property type="protein sequence ID" value="EPX86925.1"/>
    <property type="molecule type" value="Genomic_DNA"/>
</dbReference>
<accession>S9S9T3</accession>
<evidence type="ECO:0000313" key="2">
    <source>
        <dbReference type="Proteomes" id="UP000015347"/>
    </source>
</evidence>
<dbReference type="Proteomes" id="UP000015347">
    <property type="component" value="Unassembled WGS sequence"/>
</dbReference>